<dbReference type="InterPro" id="IPR005824">
    <property type="entry name" value="KOW"/>
</dbReference>
<dbReference type="FunFam" id="2.30.30.30:FF:000002">
    <property type="entry name" value="Transcription termination/antitermination factor NusG"/>
    <property type="match status" value="1"/>
</dbReference>
<keyword evidence="4 5" id="KW-0804">Transcription</keyword>
<protein>
    <recommendedName>
        <fullName evidence="5 6">Transcription termination/antitermination protein NusG</fullName>
    </recommendedName>
</protein>
<feature type="domain" description="NusG-like N-terminal" evidence="7">
    <location>
        <begin position="4"/>
        <end position="178"/>
    </location>
</feature>
<dbReference type="Gene3D" id="2.60.320.10">
    <property type="entry name" value="N-utilization substance G protein NusG, insert domain"/>
    <property type="match status" value="1"/>
</dbReference>
<dbReference type="InterPro" id="IPR015869">
    <property type="entry name" value="Transcrpt_antiterm_NusG_bac_CS"/>
</dbReference>
<organism evidence="9 10">
    <name type="scientific">Thermocrinis albus (strain DSM 14484 / JCM 11386 / HI 11/12)</name>
    <dbReference type="NCBI Taxonomy" id="638303"/>
    <lineage>
        <taxon>Bacteria</taxon>
        <taxon>Pseudomonadati</taxon>
        <taxon>Aquificota</taxon>
        <taxon>Aquificia</taxon>
        <taxon>Aquificales</taxon>
        <taxon>Aquificaceae</taxon>
        <taxon>Thermocrinis</taxon>
    </lineage>
</organism>
<comment type="similarity">
    <text evidence="5">Belongs to the NusG family.</text>
</comment>
<dbReference type="PRINTS" id="PR00338">
    <property type="entry name" value="NUSGTNSCPFCT"/>
</dbReference>
<keyword evidence="10" id="KW-1185">Reference proteome</keyword>
<evidence type="ECO:0000256" key="2">
    <source>
        <dbReference type="ARBA" id="ARBA00022814"/>
    </source>
</evidence>
<proteinExistence type="inferred from homology"/>
<keyword evidence="2 5" id="KW-0889">Transcription antitermination</keyword>
<dbReference type="PANTHER" id="PTHR30265:SF2">
    <property type="entry name" value="TRANSCRIPTION TERMINATION_ANTITERMINATION PROTEIN NUSG"/>
    <property type="match status" value="1"/>
</dbReference>
<dbReference type="SUPFAM" id="SSF82679">
    <property type="entry name" value="N-utilization substance G protein NusG, N-terminal domain"/>
    <property type="match status" value="2"/>
</dbReference>
<feature type="domain" description="KOW" evidence="8">
    <location>
        <begin position="188"/>
        <end position="215"/>
    </location>
</feature>
<dbReference type="Gene3D" id="3.30.70.940">
    <property type="entry name" value="NusG, N-terminal domain"/>
    <property type="match status" value="1"/>
</dbReference>
<dbReference type="InterPro" id="IPR008991">
    <property type="entry name" value="Translation_prot_SH3-like_sf"/>
</dbReference>
<dbReference type="InterPro" id="IPR036735">
    <property type="entry name" value="NGN_dom_sf"/>
</dbReference>
<dbReference type="InterPro" id="IPR047050">
    <property type="entry name" value="NGN"/>
</dbReference>
<dbReference type="InterPro" id="IPR043425">
    <property type="entry name" value="NusG-like"/>
</dbReference>
<reference evidence="10" key="1">
    <citation type="journal article" date="2010" name="Stand. Genomic Sci.">
        <title>Complete genome sequence of Thermocrinis albus type strain (HI 11/12T).</title>
        <authorList>
            <person name="Wirth R."/>
            <person name="Sikorski J."/>
            <person name="Brambilla E."/>
            <person name="Misra M."/>
            <person name="Lapidus A."/>
            <person name="Copeland A."/>
            <person name="Nolan M."/>
            <person name="Lucas S."/>
            <person name="Chen F."/>
            <person name="Tice H."/>
            <person name="Cheng J.F."/>
            <person name="Han C."/>
            <person name="Detter J.C."/>
            <person name="Tapia R."/>
            <person name="Bruce D."/>
            <person name="Goodwin L."/>
            <person name="Pitluck S."/>
            <person name="Pati A."/>
            <person name="Anderson I."/>
            <person name="Ivanova N."/>
            <person name="Mavromatis K."/>
            <person name="Mikhailova N."/>
            <person name="Chen A."/>
            <person name="Palaniappan K."/>
            <person name="Bilek Y."/>
            <person name="Hader T."/>
            <person name="Land M."/>
            <person name="Hauser L."/>
            <person name="Chang Y.J."/>
            <person name="Jeffries C.D."/>
            <person name="Tindall B.J."/>
            <person name="Rohde M."/>
            <person name="Goker M."/>
            <person name="Bristow J."/>
            <person name="Eisen J.A."/>
            <person name="Markowitz V."/>
            <person name="Hugenholtz P."/>
            <person name="Kyrpides N.C."/>
            <person name="Klenk H.P."/>
        </authorList>
    </citation>
    <scope>NUCLEOTIDE SEQUENCE [LARGE SCALE GENOMIC DNA]</scope>
    <source>
        <strain evidence="10">DSM 14484 / JCM 11386 / HI 11/12</strain>
    </source>
</reference>
<dbReference type="STRING" id="638303.Thal_0630"/>
<dbReference type="Proteomes" id="UP000002043">
    <property type="component" value="Chromosome"/>
</dbReference>
<evidence type="ECO:0000313" key="10">
    <source>
        <dbReference type="Proteomes" id="UP000002043"/>
    </source>
</evidence>
<dbReference type="SUPFAM" id="SSF50104">
    <property type="entry name" value="Translation proteins SH3-like domain"/>
    <property type="match status" value="1"/>
</dbReference>
<dbReference type="NCBIfam" id="TIGR00922">
    <property type="entry name" value="nusG"/>
    <property type="match status" value="1"/>
</dbReference>
<dbReference type="EMBL" id="CP001931">
    <property type="protein sequence ID" value="ADC89264.1"/>
    <property type="molecule type" value="Genomic_DNA"/>
</dbReference>
<evidence type="ECO:0000256" key="6">
    <source>
        <dbReference type="NCBIfam" id="TIGR00922"/>
    </source>
</evidence>
<dbReference type="GO" id="GO:0005829">
    <property type="term" value="C:cytosol"/>
    <property type="evidence" value="ECO:0007669"/>
    <property type="project" value="TreeGrafter"/>
</dbReference>
<dbReference type="InterPro" id="IPR038690">
    <property type="entry name" value="NusG_2_sf"/>
</dbReference>
<dbReference type="Gene3D" id="2.30.30.30">
    <property type="match status" value="1"/>
</dbReference>
<dbReference type="HAMAP" id="MF_00948">
    <property type="entry name" value="NusG"/>
    <property type="match status" value="1"/>
</dbReference>
<evidence type="ECO:0000256" key="3">
    <source>
        <dbReference type="ARBA" id="ARBA00023015"/>
    </source>
</evidence>
<dbReference type="KEGG" id="tal:Thal_0630"/>
<dbReference type="PANTHER" id="PTHR30265">
    <property type="entry name" value="RHO-INTERACTING TRANSCRIPTION TERMINATION FACTOR NUSG"/>
    <property type="match status" value="1"/>
</dbReference>
<dbReference type="InterPro" id="IPR001062">
    <property type="entry name" value="Transcrpt_antiterm_NusG"/>
</dbReference>
<comment type="function">
    <text evidence="5">Participates in transcription elongation, termination and antitermination.</text>
</comment>
<evidence type="ECO:0000259" key="8">
    <source>
        <dbReference type="SMART" id="SM00739"/>
    </source>
</evidence>
<accession>D3SQ27</accession>
<dbReference type="AlphaFoldDB" id="D3SQ27"/>
<evidence type="ECO:0000256" key="5">
    <source>
        <dbReference type="HAMAP-Rule" id="MF_00948"/>
    </source>
</evidence>
<evidence type="ECO:0000256" key="1">
    <source>
        <dbReference type="ARBA" id="ARBA00022472"/>
    </source>
</evidence>
<name>D3SQ27_THEAH</name>
<dbReference type="Pfam" id="PF07009">
    <property type="entry name" value="NusG_II"/>
    <property type="match status" value="1"/>
</dbReference>
<dbReference type="InterPro" id="IPR014722">
    <property type="entry name" value="Rib_uL2_dom2"/>
</dbReference>
<dbReference type="CDD" id="cd06091">
    <property type="entry name" value="KOW_NusG"/>
    <property type="match status" value="1"/>
</dbReference>
<evidence type="ECO:0000259" key="7">
    <source>
        <dbReference type="SMART" id="SM00738"/>
    </source>
</evidence>
<dbReference type="SMART" id="SM00738">
    <property type="entry name" value="NGN"/>
    <property type="match status" value="1"/>
</dbReference>
<gene>
    <name evidence="5" type="primary">nusG</name>
    <name evidence="9" type="ordered locus">Thal_0630</name>
</gene>
<dbReference type="eggNOG" id="COG0250">
    <property type="taxonomic scope" value="Bacteria"/>
</dbReference>
<dbReference type="PROSITE" id="PS01014">
    <property type="entry name" value="NUSG"/>
    <property type="match status" value="1"/>
</dbReference>
<dbReference type="GO" id="GO:0006353">
    <property type="term" value="P:DNA-templated transcription termination"/>
    <property type="evidence" value="ECO:0007669"/>
    <property type="project" value="UniProtKB-UniRule"/>
</dbReference>
<evidence type="ECO:0000313" key="9">
    <source>
        <dbReference type="EMBL" id="ADC89264.1"/>
    </source>
</evidence>
<dbReference type="Pfam" id="PF00467">
    <property type="entry name" value="KOW"/>
    <property type="match status" value="1"/>
</dbReference>
<dbReference type="SUPFAM" id="SSF82004">
    <property type="entry name" value="N-utilization substance G protein NusG, insert domain"/>
    <property type="match status" value="1"/>
</dbReference>
<dbReference type="CDD" id="cd09891">
    <property type="entry name" value="NGN_Bact_1"/>
    <property type="match status" value="1"/>
</dbReference>
<sequence length="242" mass="27320">MMGEYRWYALQVEAGKEATARENLLKVLEIEGLQDKVQEVVVPAEEKVVIKTMGKEKYRLSLRGNNRDISVLGKKGVTTFRIENGEVRVIESVEGDLCVEAPPISKPGQKITCKENKTEAKIILESKMFPGYLLIKADMDDSLLRAIEKTPHIYRPVLTGGRVAPLDEREVERIIAFVKKGVRPSKVLFEKGDQVRVIEGPFMNFTGTVDEVHPEREKVVVLISIFGRLTPVELDFSQIEKL</sequence>
<evidence type="ECO:0000256" key="4">
    <source>
        <dbReference type="ARBA" id="ARBA00023163"/>
    </source>
</evidence>
<dbReference type="SMART" id="SM00739">
    <property type="entry name" value="KOW"/>
    <property type="match status" value="1"/>
</dbReference>
<dbReference type="InterPro" id="IPR006645">
    <property type="entry name" value="NGN-like_dom"/>
</dbReference>
<dbReference type="GO" id="GO:0031564">
    <property type="term" value="P:transcription antitermination"/>
    <property type="evidence" value="ECO:0007669"/>
    <property type="project" value="UniProtKB-UniRule"/>
</dbReference>
<keyword evidence="1 5" id="KW-0806">Transcription termination</keyword>
<dbReference type="GO" id="GO:0006354">
    <property type="term" value="P:DNA-templated transcription elongation"/>
    <property type="evidence" value="ECO:0007669"/>
    <property type="project" value="UniProtKB-UniRule"/>
</dbReference>
<keyword evidence="3 5" id="KW-0805">Transcription regulation</keyword>
<dbReference type="HOGENOM" id="CLU_067287_1_0_0"/>
<dbReference type="GO" id="GO:0032784">
    <property type="term" value="P:regulation of DNA-templated transcription elongation"/>
    <property type="evidence" value="ECO:0007669"/>
    <property type="project" value="InterPro"/>
</dbReference>